<evidence type="ECO:0000256" key="4">
    <source>
        <dbReference type="SAM" id="Phobius"/>
    </source>
</evidence>
<evidence type="ECO:0000313" key="7">
    <source>
        <dbReference type="Proteomes" id="UP001596241"/>
    </source>
</evidence>
<keyword evidence="2" id="KW-0175">Coiled coil</keyword>
<dbReference type="Gene3D" id="2.60.40.1240">
    <property type="match status" value="1"/>
</dbReference>
<evidence type="ECO:0000256" key="3">
    <source>
        <dbReference type="SAM" id="MobiDB-lite"/>
    </source>
</evidence>
<feature type="domain" description="DUF4352" evidence="5">
    <location>
        <begin position="205"/>
        <end position="290"/>
    </location>
</feature>
<accession>A0ABW1FKH3</accession>
<dbReference type="RefSeq" id="WP_345077289.1">
    <property type="nucleotide sequence ID" value="NZ_BAAAWG010000002.1"/>
</dbReference>
<proteinExistence type="predicted"/>
<dbReference type="Pfam" id="PF11611">
    <property type="entry name" value="DUF4352"/>
    <property type="match status" value="1"/>
</dbReference>
<feature type="region of interest" description="Disordered" evidence="3">
    <location>
        <begin position="1"/>
        <end position="45"/>
    </location>
</feature>
<evidence type="ECO:0000313" key="6">
    <source>
        <dbReference type="EMBL" id="MFC5894967.1"/>
    </source>
</evidence>
<name>A0ABW1FKH3_9ACTN</name>
<keyword evidence="4" id="KW-0812">Transmembrane</keyword>
<evidence type="ECO:0000259" key="5">
    <source>
        <dbReference type="Pfam" id="PF11611"/>
    </source>
</evidence>
<keyword evidence="4" id="KW-0472">Membrane</keyword>
<evidence type="ECO:0000256" key="2">
    <source>
        <dbReference type="SAM" id="Coils"/>
    </source>
</evidence>
<gene>
    <name evidence="6" type="ORF">ACFP3M_19395</name>
</gene>
<dbReference type="EMBL" id="JBHSPW010000009">
    <property type="protein sequence ID" value="MFC5894967.1"/>
    <property type="molecule type" value="Genomic_DNA"/>
</dbReference>
<protein>
    <submittedName>
        <fullName evidence="6">DUF4190 domain-containing protein</fullName>
    </submittedName>
</protein>
<feature type="transmembrane region" description="Helical" evidence="4">
    <location>
        <begin position="58"/>
        <end position="88"/>
    </location>
</feature>
<feature type="compositionally biased region" description="Low complexity" evidence="3">
    <location>
        <begin position="32"/>
        <end position="45"/>
    </location>
</feature>
<dbReference type="InterPro" id="IPR029051">
    <property type="entry name" value="DUF4352"/>
</dbReference>
<evidence type="ECO:0000256" key="1">
    <source>
        <dbReference type="ARBA" id="ARBA00022729"/>
    </source>
</evidence>
<keyword evidence="4" id="KW-1133">Transmembrane helix</keyword>
<comment type="caution">
    <text evidence="6">The sequence shown here is derived from an EMBL/GenBank/DDBJ whole genome shotgun (WGS) entry which is preliminary data.</text>
</comment>
<feature type="compositionally biased region" description="Basic and acidic residues" evidence="3">
    <location>
        <begin position="12"/>
        <end position="21"/>
    </location>
</feature>
<organism evidence="6 7">
    <name type="scientific">Streptomyces ramulosus</name>
    <dbReference type="NCBI Taxonomy" id="47762"/>
    <lineage>
        <taxon>Bacteria</taxon>
        <taxon>Bacillati</taxon>
        <taxon>Actinomycetota</taxon>
        <taxon>Actinomycetes</taxon>
        <taxon>Kitasatosporales</taxon>
        <taxon>Streptomycetaceae</taxon>
        <taxon>Streptomyces</taxon>
    </lineage>
</organism>
<feature type="coiled-coil region" evidence="2">
    <location>
        <begin position="146"/>
        <end position="173"/>
    </location>
</feature>
<sequence>MSVPAPPGDQQPDGRAEDAARDPWAPPPPGAEPAEWAPSPAAAPWGAPHPRNGMGVSALVLGATGLVLALFIVLFWLAWLPALLALIFGGIGVSQVRKGVATNRGMALAGVFLGIAGLLISATSLVFTVVIVGKAVDHARAEAEEADTADRAAERAQAAREKAAEEAEKARHLAFGEAYTFPNGLKVTVGKPGPFTPDEFANGHAEGNKAIEVTVTVVNTGKERVRVDTGLPDVNDADGATAELVIDGSGRQKVIDGYVLPGRKAVGRYAFSLPPKAAGKAEVEFSPDAMTMDDAYWSGSLGR</sequence>
<dbReference type="Proteomes" id="UP001596241">
    <property type="component" value="Unassembled WGS sequence"/>
</dbReference>
<reference evidence="7" key="1">
    <citation type="journal article" date="2019" name="Int. J. Syst. Evol. Microbiol.">
        <title>The Global Catalogue of Microorganisms (GCM) 10K type strain sequencing project: providing services to taxonomists for standard genome sequencing and annotation.</title>
        <authorList>
            <consortium name="The Broad Institute Genomics Platform"/>
            <consortium name="The Broad Institute Genome Sequencing Center for Infectious Disease"/>
            <person name="Wu L."/>
            <person name="Ma J."/>
        </authorList>
    </citation>
    <scope>NUCLEOTIDE SEQUENCE [LARGE SCALE GENOMIC DNA]</scope>
    <source>
        <strain evidence="7">CGMCC 1.15809</strain>
    </source>
</reference>
<keyword evidence="7" id="KW-1185">Reference proteome</keyword>
<keyword evidence="1" id="KW-0732">Signal</keyword>
<dbReference type="InterPro" id="IPR029050">
    <property type="entry name" value="Immunoprotect_excell_Ig-like"/>
</dbReference>
<feature type="transmembrane region" description="Helical" evidence="4">
    <location>
        <begin position="108"/>
        <end position="132"/>
    </location>
</feature>